<reference evidence="4" key="1">
    <citation type="submission" date="2023-01" db="EMBL/GenBank/DDBJ databases">
        <title>Sulfurovum sp. XTW-4 genome assembly.</title>
        <authorList>
            <person name="Wang J."/>
        </authorList>
    </citation>
    <scope>NUCLEOTIDE SEQUENCE</scope>
    <source>
        <strain evidence="4">XTW-4</strain>
    </source>
</reference>
<dbReference type="InterPro" id="IPR036412">
    <property type="entry name" value="HAD-like_sf"/>
</dbReference>
<keyword evidence="1" id="KW-0479">Metal-binding</keyword>
<dbReference type="NCBIfam" id="TIGR01486">
    <property type="entry name" value="HAD-SF-IIB-MPGP"/>
    <property type="match status" value="1"/>
</dbReference>
<dbReference type="SUPFAM" id="SSF56784">
    <property type="entry name" value="HAD-like"/>
    <property type="match status" value="1"/>
</dbReference>
<dbReference type="PANTHER" id="PTHR10000:SF8">
    <property type="entry name" value="HAD SUPERFAMILY HYDROLASE-LIKE, TYPE 3"/>
    <property type="match status" value="1"/>
</dbReference>
<organism evidence="4 5">
    <name type="scientific">Sulfurovum xiamenensis</name>
    <dbReference type="NCBI Taxonomy" id="3019066"/>
    <lineage>
        <taxon>Bacteria</taxon>
        <taxon>Pseudomonadati</taxon>
        <taxon>Campylobacterota</taxon>
        <taxon>Epsilonproteobacteria</taxon>
        <taxon>Campylobacterales</taxon>
        <taxon>Sulfurovaceae</taxon>
        <taxon>Sulfurovum</taxon>
    </lineage>
</organism>
<evidence type="ECO:0000256" key="2">
    <source>
        <dbReference type="ARBA" id="ARBA00022801"/>
    </source>
</evidence>
<keyword evidence="2 4" id="KW-0378">Hydrolase</keyword>
<proteinExistence type="predicted"/>
<dbReference type="PANTHER" id="PTHR10000">
    <property type="entry name" value="PHOSPHOSERINE PHOSPHATASE"/>
    <property type="match status" value="1"/>
</dbReference>
<accession>A0ABT7QQF6</accession>
<dbReference type="RefSeq" id="WP_289401337.1">
    <property type="nucleotide sequence ID" value="NZ_JAQIBC010000002.1"/>
</dbReference>
<dbReference type="EMBL" id="JAQIBC010000002">
    <property type="protein sequence ID" value="MDM5263225.1"/>
    <property type="molecule type" value="Genomic_DNA"/>
</dbReference>
<sequence length="264" mass="30417">MKRLIFTDLDGTFLNHHNYSFEESFEALQKIKAAGVPLIFTTSKTKAEVEYLQEKVGISEPFIVENGAALFIPEGYQGFDLSFLEKYDDKRIMVFGKSYTKILEFYRRYKERCSMAGLSDMSDEEIVHLTGLNQRDVILAKQRDFTEPFILKDKTKLEALKKSAHTYGLKITKGGRFYHIMSEFQDKGIAVIKTIELFEDLYHERVSSIALGDSQNDTAMLEHVDIPILIQKYDGSYLETNVPHIQKSSYQGSKGWNEMVLKYV</sequence>
<evidence type="ECO:0000256" key="3">
    <source>
        <dbReference type="ARBA" id="ARBA00022842"/>
    </source>
</evidence>
<dbReference type="Gene3D" id="3.40.50.1000">
    <property type="entry name" value="HAD superfamily/HAD-like"/>
    <property type="match status" value="1"/>
</dbReference>
<evidence type="ECO:0000313" key="4">
    <source>
        <dbReference type="EMBL" id="MDM5263225.1"/>
    </source>
</evidence>
<dbReference type="NCBIfam" id="TIGR01484">
    <property type="entry name" value="HAD-SF-IIB"/>
    <property type="match status" value="1"/>
</dbReference>
<dbReference type="Proteomes" id="UP001169066">
    <property type="component" value="Unassembled WGS sequence"/>
</dbReference>
<dbReference type="SFLD" id="SFLDG01140">
    <property type="entry name" value="C2.B:_Phosphomannomutase_and_P"/>
    <property type="match status" value="1"/>
</dbReference>
<gene>
    <name evidence="4" type="ORF">PF327_03370</name>
</gene>
<dbReference type="SFLD" id="SFLDG01142">
    <property type="entry name" value="C2.B.2:_Mannosyl-3-phosphoglyc"/>
    <property type="match status" value="1"/>
</dbReference>
<dbReference type="GO" id="GO:0016787">
    <property type="term" value="F:hydrolase activity"/>
    <property type="evidence" value="ECO:0007669"/>
    <property type="project" value="UniProtKB-KW"/>
</dbReference>
<protein>
    <submittedName>
        <fullName evidence="4">HAD-IIB family hydrolase</fullName>
    </submittedName>
</protein>
<dbReference type="SFLD" id="SFLDS00003">
    <property type="entry name" value="Haloacid_Dehalogenase"/>
    <property type="match status" value="1"/>
</dbReference>
<dbReference type="CDD" id="cd07507">
    <property type="entry name" value="HAD_Pase"/>
    <property type="match status" value="1"/>
</dbReference>
<name>A0ABT7QQF6_9BACT</name>
<keyword evidence="5" id="KW-1185">Reference proteome</keyword>
<evidence type="ECO:0000313" key="5">
    <source>
        <dbReference type="Proteomes" id="UP001169066"/>
    </source>
</evidence>
<keyword evidence="3" id="KW-0460">Magnesium</keyword>
<dbReference type="InterPro" id="IPR023214">
    <property type="entry name" value="HAD_sf"/>
</dbReference>
<evidence type="ECO:0000256" key="1">
    <source>
        <dbReference type="ARBA" id="ARBA00022723"/>
    </source>
</evidence>
<dbReference type="InterPro" id="IPR006381">
    <property type="entry name" value="HAD-SF-IIB-MPGP"/>
</dbReference>
<comment type="caution">
    <text evidence="4">The sequence shown here is derived from an EMBL/GenBank/DDBJ whole genome shotgun (WGS) entry which is preliminary data.</text>
</comment>
<dbReference type="Pfam" id="PF08282">
    <property type="entry name" value="Hydrolase_3"/>
    <property type="match status" value="1"/>
</dbReference>
<dbReference type="InterPro" id="IPR006379">
    <property type="entry name" value="HAD-SF_hydro_IIB"/>
</dbReference>
<dbReference type="Gene3D" id="3.30.980.20">
    <property type="entry name" value="Putative mannosyl-3-phosphoglycerate phosphatase, domain 2"/>
    <property type="match status" value="1"/>
</dbReference>